<comment type="caution">
    <text evidence="1">The sequence shown here is derived from an EMBL/GenBank/DDBJ whole genome shotgun (WGS) entry which is preliminary data.</text>
</comment>
<keyword evidence="2" id="KW-1185">Reference proteome</keyword>
<dbReference type="EMBL" id="JAPEIS010000002">
    <property type="protein sequence ID" value="KAJ8068881.1"/>
    <property type="molecule type" value="Genomic_DNA"/>
</dbReference>
<reference evidence="1" key="1">
    <citation type="submission" date="2022-11" db="EMBL/GenBank/DDBJ databases">
        <title>Genome Resource of Sclerotinia nivalis Strain SnTB1, a Plant Pathogen Isolated from American Ginseng.</title>
        <authorList>
            <person name="Fan S."/>
        </authorList>
    </citation>
    <scope>NUCLEOTIDE SEQUENCE</scope>
    <source>
        <strain evidence="1">SnTB1</strain>
    </source>
</reference>
<gene>
    <name evidence="1" type="ORF">OCU04_002565</name>
</gene>
<proteinExistence type="predicted"/>
<organism evidence="1 2">
    <name type="scientific">Sclerotinia nivalis</name>
    <dbReference type="NCBI Taxonomy" id="352851"/>
    <lineage>
        <taxon>Eukaryota</taxon>
        <taxon>Fungi</taxon>
        <taxon>Dikarya</taxon>
        <taxon>Ascomycota</taxon>
        <taxon>Pezizomycotina</taxon>
        <taxon>Leotiomycetes</taxon>
        <taxon>Helotiales</taxon>
        <taxon>Sclerotiniaceae</taxon>
        <taxon>Sclerotinia</taxon>
    </lineage>
</organism>
<dbReference type="AlphaFoldDB" id="A0A9X0DMC0"/>
<protein>
    <submittedName>
        <fullName evidence="1">Uncharacterized protein</fullName>
    </submittedName>
</protein>
<evidence type="ECO:0000313" key="2">
    <source>
        <dbReference type="Proteomes" id="UP001152300"/>
    </source>
</evidence>
<accession>A0A9X0DMC0</accession>
<sequence>MQLMLLAGKIVGISRPSNLYNLPLQQCEKRSTQLVAGCHLAPLPNSHNPHLLQSRSLSPPSLRQIQRSPSCVNRFYRPSNPQTPFKLIDSKNGHAFRRVRLGKSSERAASSEWTSLDATPVNWATFRTYTTPPPV</sequence>
<name>A0A9X0DMC0_9HELO</name>
<evidence type="ECO:0000313" key="1">
    <source>
        <dbReference type="EMBL" id="KAJ8068881.1"/>
    </source>
</evidence>
<dbReference type="Proteomes" id="UP001152300">
    <property type="component" value="Unassembled WGS sequence"/>
</dbReference>